<organism evidence="1 2">
    <name type="scientific">Eragrostis curvula</name>
    <name type="common">weeping love grass</name>
    <dbReference type="NCBI Taxonomy" id="38414"/>
    <lineage>
        <taxon>Eukaryota</taxon>
        <taxon>Viridiplantae</taxon>
        <taxon>Streptophyta</taxon>
        <taxon>Embryophyta</taxon>
        <taxon>Tracheophyta</taxon>
        <taxon>Spermatophyta</taxon>
        <taxon>Magnoliopsida</taxon>
        <taxon>Liliopsida</taxon>
        <taxon>Poales</taxon>
        <taxon>Poaceae</taxon>
        <taxon>PACMAD clade</taxon>
        <taxon>Chloridoideae</taxon>
        <taxon>Eragrostideae</taxon>
        <taxon>Eragrostidinae</taxon>
        <taxon>Eragrostis</taxon>
    </lineage>
</organism>
<gene>
    <name evidence="1" type="ORF">EJB05_31733</name>
</gene>
<comment type="caution">
    <text evidence="1">The sequence shown here is derived from an EMBL/GenBank/DDBJ whole genome shotgun (WGS) entry which is preliminary data.</text>
</comment>
<reference evidence="1 2" key="1">
    <citation type="journal article" date="2019" name="Sci. Rep.">
        <title>A high-quality genome of Eragrostis curvula grass provides insights into Poaceae evolution and supports new strategies to enhance forage quality.</title>
        <authorList>
            <person name="Carballo J."/>
            <person name="Santos B.A.C.M."/>
            <person name="Zappacosta D."/>
            <person name="Garbus I."/>
            <person name="Selva J.P."/>
            <person name="Gallo C.A."/>
            <person name="Diaz A."/>
            <person name="Albertini E."/>
            <person name="Caccamo M."/>
            <person name="Echenique V."/>
        </authorList>
    </citation>
    <scope>NUCLEOTIDE SEQUENCE [LARGE SCALE GENOMIC DNA]</scope>
    <source>
        <strain evidence="2">cv. Victoria</strain>
        <tissue evidence="1">Leaf</tissue>
    </source>
</reference>
<sequence>MRRKSGRLTSRQLIEESHLSRSEYLLWKLETGGSKLNLRSQGNVSSSRTLSSTSCTTTVRIKTGSIDEERRSDLDGAVAWELRWT</sequence>
<dbReference type="Gramene" id="TVU22057">
    <property type="protein sequence ID" value="TVU22057"/>
    <property type="gene ID" value="EJB05_31733"/>
</dbReference>
<dbReference type="AlphaFoldDB" id="A0A5J9UFF2"/>
<protein>
    <submittedName>
        <fullName evidence="1">Uncharacterized protein</fullName>
    </submittedName>
</protein>
<evidence type="ECO:0000313" key="1">
    <source>
        <dbReference type="EMBL" id="TVU22057.1"/>
    </source>
</evidence>
<accession>A0A5J9UFF2</accession>
<dbReference type="EMBL" id="RWGY01000026">
    <property type="protein sequence ID" value="TVU22057.1"/>
    <property type="molecule type" value="Genomic_DNA"/>
</dbReference>
<keyword evidence="2" id="KW-1185">Reference proteome</keyword>
<evidence type="ECO:0000313" key="2">
    <source>
        <dbReference type="Proteomes" id="UP000324897"/>
    </source>
</evidence>
<proteinExistence type="predicted"/>
<dbReference type="Proteomes" id="UP000324897">
    <property type="component" value="Unassembled WGS sequence"/>
</dbReference>
<name>A0A5J9UFF2_9POAL</name>